<dbReference type="Pfam" id="PF05402">
    <property type="entry name" value="PqqD"/>
    <property type="match status" value="1"/>
</dbReference>
<organism evidence="1 2">
    <name type="scientific">Bacteroides cellulosilyticus</name>
    <dbReference type="NCBI Taxonomy" id="246787"/>
    <lineage>
        <taxon>Bacteria</taxon>
        <taxon>Pseudomonadati</taxon>
        <taxon>Bacteroidota</taxon>
        <taxon>Bacteroidia</taxon>
        <taxon>Bacteroidales</taxon>
        <taxon>Bacteroidaceae</taxon>
        <taxon>Bacteroides</taxon>
    </lineage>
</organism>
<evidence type="ECO:0000313" key="2">
    <source>
        <dbReference type="Proteomes" id="UP000061809"/>
    </source>
</evidence>
<dbReference type="KEGG" id="bcel:BcellWH2_04478"/>
<dbReference type="Gene3D" id="1.10.10.1150">
    <property type="entry name" value="Coenzyme PQQ synthesis protein D (PqqD)"/>
    <property type="match status" value="1"/>
</dbReference>
<dbReference type="RefSeq" id="WP_081679870.1">
    <property type="nucleotide sequence ID" value="NZ_CP012801.1"/>
</dbReference>
<dbReference type="EMBL" id="CP012801">
    <property type="protein sequence ID" value="ALJ61695.1"/>
    <property type="molecule type" value="Genomic_DNA"/>
</dbReference>
<name>A0A0P0GWB5_9BACE</name>
<dbReference type="InterPro" id="IPR008792">
    <property type="entry name" value="PQQD"/>
</dbReference>
<reference evidence="1 2" key="1">
    <citation type="journal article" date="2015" name="Science">
        <title>Genetic determinants of in vivo fitness and diet responsiveness in multiple human gut Bacteroides.</title>
        <authorList>
            <person name="Wu M."/>
            <person name="McNulty N.P."/>
            <person name="Rodionov D.A."/>
            <person name="Khoroshkin M.S."/>
            <person name="Griffin N.W."/>
            <person name="Cheng J."/>
            <person name="Latreille P."/>
            <person name="Kerstetter R.A."/>
            <person name="Terrapon N."/>
            <person name="Henrissat B."/>
            <person name="Osterman A.L."/>
            <person name="Gordon J.I."/>
        </authorList>
    </citation>
    <scope>NUCLEOTIDE SEQUENCE [LARGE SCALE GENOMIC DNA]</scope>
    <source>
        <strain evidence="1 2">WH2</strain>
    </source>
</reference>
<evidence type="ECO:0000313" key="1">
    <source>
        <dbReference type="EMBL" id="ALJ61695.1"/>
    </source>
</evidence>
<dbReference type="InterPro" id="IPR041881">
    <property type="entry name" value="PqqD_sf"/>
</dbReference>
<accession>A0A0P0GWB5</accession>
<dbReference type="AlphaFoldDB" id="A0A0P0GWB5"/>
<protein>
    <submittedName>
        <fullName evidence="1">Coenzyme PQQ synthesis protein D</fullName>
    </submittedName>
</protein>
<sequence>METPEGKVSLLDAIPVRCDHILTEWEGDYAVISYPRFKYEWMRRLLLPKSMSPDIHVRLEEHGSAVWRLIDGRRTVREIISLLAVHFQSDENYASRVTTYVMQLQKDGFIKLLSSVYFYQSSRICIE</sequence>
<gene>
    <name evidence="1" type="primary">pqqD</name>
    <name evidence="1" type="ORF">BcellWH2_04478</name>
</gene>
<proteinExistence type="predicted"/>
<dbReference type="Proteomes" id="UP000061809">
    <property type="component" value="Chromosome"/>
</dbReference>